<protein>
    <recommendedName>
        <fullName evidence="7">Choline transporter-like protein</fullName>
    </recommendedName>
</protein>
<feature type="transmembrane region" description="Helical" evidence="7">
    <location>
        <begin position="502"/>
        <end position="529"/>
    </location>
</feature>
<evidence type="ECO:0000256" key="7">
    <source>
        <dbReference type="RuleBase" id="RU368066"/>
    </source>
</evidence>
<keyword evidence="6" id="KW-0325">Glycoprotein</keyword>
<feature type="transmembrane region" description="Helical" evidence="7">
    <location>
        <begin position="51"/>
        <end position="74"/>
    </location>
</feature>
<dbReference type="KEGG" id="spu:588147"/>
<reference evidence="10" key="1">
    <citation type="submission" date="2015-02" db="EMBL/GenBank/DDBJ databases">
        <title>Genome sequencing for Strongylocentrotus purpuratus.</title>
        <authorList>
            <person name="Murali S."/>
            <person name="Liu Y."/>
            <person name="Vee V."/>
            <person name="English A."/>
            <person name="Wang M."/>
            <person name="Skinner E."/>
            <person name="Han Y."/>
            <person name="Muzny D.M."/>
            <person name="Worley K.C."/>
            <person name="Gibbs R.A."/>
        </authorList>
    </citation>
    <scope>NUCLEOTIDE SEQUENCE</scope>
</reference>
<proteinExistence type="inferred from homology"/>
<dbReference type="PANTHER" id="PTHR12385:SF14">
    <property type="entry name" value="CHOLINE TRANSPORTER-LIKE 2"/>
    <property type="match status" value="1"/>
</dbReference>
<accession>A0A7M7PLH8</accession>
<evidence type="ECO:0000313" key="9">
    <source>
        <dbReference type="EnsemblMetazoa" id="XP_030852867"/>
    </source>
</evidence>
<feature type="transmembrane region" description="Helical" evidence="7">
    <location>
        <begin position="359"/>
        <end position="384"/>
    </location>
</feature>
<evidence type="ECO:0000256" key="2">
    <source>
        <dbReference type="ARBA" id="ARBA00007168"/>
    </source>
</evidence>
<dbReference type="EnsemblMetazoa" id="XM_030997007">
    <property type="protein sequence ID" value="XP_030852867"/>
    <property type="gene ID" value="LOC588147"/>
</dbReference>
<dbReference type="Pfam" id="PF04515">
    <property type="entry name" value="Choline_transpo"/>
    <property type="match status" value="1"/>
</dbReference>
<dbReference type="GO" id="GO:0016020">
    <property type="term" value="C:membrane"/>
    <property type="evidence" value="ECO:0000318"/>
    <property type="project" value="GO_Central"/>
</dbReference>
<sequence length="759" mass="85631">MGKDKHASREELAEYPPETPSHGHSSGKYGTPKKYDPSFHGPIKNRSCTDVICCILFIVAVGGMIGVGVLGWMYGDPMRLIHPTDSFGQVCGIDENVKNASYLFYFDLLECFSSITTTVLNFGCPTPKICMSECPQNTFAPYTLLLQDAQKFIDELELDLNMWDEFICLPGFDPEAEFNDASGPYYQNLAKIFEHRKCATYYLPSTNYADRCVPAFLVAENASLADIFTTGLTNLQTLGGTLIDNDNVTSVFSSAVDKFLNLASVLEVVYEDFVNSWHIILIGLGIGMVLSMIWCFIMRWIAGVMVWGSILCLHAVLAAGIYCCVQQYLDLQGVAGSMDSITFEFTTNLSSYTRLQQTWLIIGIILCVVFLILFLLTICLCSRIRIAVELISESSKAVSSMWSTLFWPIVPFLLQTGVIALWVGIAVYLATSQQAMYQVFDATTSNFTGDSCDIDTFQEESSSDTFTADYNLTSNDTDLSCLFIDYSLPEYFKWLQLYNLFVFFWLINFVIGLSHMTLAGAFASYYWAFNKKDDVPFFALSGAFYRSLRYHLGTIAFGSLIIAIIQIIRVLLEYAEYQLKGKENKVAKFILRCMKCCFYCLEKFMKFINKNAYILVAVYGKNFCSSAKEAFFLLLRNIVRVAVVNKITDFLLFLGQLLIVSLVVVGAFFYFTLEVTWVNAVLPVPAVNYYWVVIIVIGIGVYLISKAFFGVFDMAVDTLFLSFLEDIERHDGSAEKPYYMSKGMMKIVGKKNKKMEEEW</sequence>
<evidence type="ECO:0000256" key="5">
    <source>
        <dbReference type="ARBA" id="ARBA00023136"/>
    </source>
</evidence>
<dbReference type="PANTHER" id="PTHR12385">
    <property type="entry name" value="CHOLINE TRANSPORTER-LIKE (SLC FAMILY 44)"/>
    <property type="match status" value="1"/>
</dbReference>
<keyword evidence="5 7" id="KW-0472">Membrane</keyword>
<keyword evidence="4 7" id="KW-1133">Transmembrane helix</keyword>
<keyword evidence="3 7" id="KW-0812">Transmembrane</keyword>
<evidence type="ECO:0000313" key="10">
    <source>
        <dbReference type="Proteomes" id="UP000007110"/>
    </source>
</evidence>
<feature type="transmembrane region" description="Helical" evidence="7">
    <location>
        <begin position="550"/>
        <end position="572"/>
    </location>
</feature>
<dbReference type="OrthoDB" id="420519at2759"/>
<organism evidence="9 10">
    <name type="scientific">Strongylocentrotus purpuratus</name>
    <name type="common">Purple sea urchin</name>
    <dbReference type="NCBI Taxonomy" id="7668"/>
    <lineage>
        <taxon>Eukaryota</taxon>
        <taxon>Metazoa</taxon>
        <taxon>Echinodermata</taxon>
        <taxon>Eleutherozoa</taxon>
        <taxon>Echinozoa</taxon>
        <taxon>Echinoidea</taxon>
        <taxon>Euechinoidea</taxon>
        <taxon>Echinacea</taxon>
        <taxon>Camarodonta</taxon>
        <taxon>Echinidea</taxon>
        <taxon>Strongylocentrotidae</taxon>
        <taxon>Strongylocentrotus</taxon>
    </lineage>
</organism>
<evidence type="ECO:0000256" key="3">
    <source>
        <dbReference type="ARBA" id="ARBA00022692"/>
    </source>
</evidence>
<dbReference type="InParanoid" id="A0A7M7PLH8"/>
<dbReference type="GO" id="GO:0055085">
    <property type="term" value="P:transmembrane transport"/>
    <property type="evidence" value="ECO:0000318"/>
    <property type="project" value="GO_Central"/>
</dbReference>
<comment type="similarity">
    <text evidence="2 7">Belongs to the CTL (choline transporter-like) family.</text>
</comment>
<comment type="function">
    <text evidence="7">Choline transporter.</text>
</comment>
<dbReference type="OMA" id="KEEFYYG"/>
<dbReference type="GO" id="GO:0005886">
    <property type="term" value="C:plasma membrane"/>
    <property type="evidence" value="ECO:0007669"/>
    <property type="project" value="UniProtKB-SubCell"/>
</dbReference>
<evidence type="ECO:0000256" key="4">
    <source>
        <dbReference type="ARBA" id="ARBA00022989"/>
    </source>
</evidence>
<comment type="subcellular location">
    <subcellularLocation>
        <location evidence="7">Cell membrane</location>
        <topology evidence="7">Multi-pass membrane protein</topology>
    </subcellularLocation>
    <subcellularLocation>
        <location evidence="1">Membrane</location>
        <topology evidence="1">Multi-pass membrane protein</topology>
    </subcellularLocation>
</comment>
<feature type="compositionally biased region" description="Basic and acidic residues" evidence="8">
    <location>
        <begin position="1"/>
        <end position="12"/>
    </location>
</feature>
<dbReference type="InterPro" id="IPR007603">
    <property type="entry name" value="Choline_transptr-like"/>
</dbReference>
<keyword evidence="10" id="KW-1185">Reference proteome</keyword>
<feature type="transmembrane region" description="Helical" evidence="7">
    <location>
        <begin position="304"/>
        <end position="329"/>
    </location>
</feature>
<feature type="transmembrane region" description="Helical" evidence="7">
    <location>
        <begin position="647"/>
        <end position="669"/>
    </location>
</feature>
<feature type="transmembrane region" description="Helical" evidence="7">
    <location>
        <begin position="277"/>
        <end position="297"/>
    </location>
</feature>
<dbReference type="RefSeq" id="XP_030852867.1">
    <property type="nucleotide sequence ID" value="XM_030997007.1"/>
</dbReference>
<dbReference type="GeneID" id="588147"/>
<feature type="transmembrane region" description="Helical" evidence="7">
    <location>
        <begin position="689"/>
        <end position="712"/>
    </location>
</feature>
<feature type="region of interest" description="Disordered" evidence="8">
    <location>
        <begin position="1"/>
        <end position="30"/>
    </location>
</feature>
<dbReference type="Proteomes" id="UP000007110">
    <property type="component" value="Unassembled WGS sequence"/>
</dbReference>
<dbReference type="FunCoup" id="A0A7M7PLH8">
    <property type="interactions" value="1692"/>
</dbReference>
<evidence type="ECO:0000256" key="6">
    <source>
        <dbReference type="ARBA" id="ARBA00023180"/>
    </source>
</evidence>
<feature type="transmembrane region" description="Helical" evidence="7">
    <location>
        <begin position="405"/>
        <end position="430"/>
    </location>
</feature>
<dbReference type="GO" id="GO:0022857">
    <property type="term" value="F:transmembrane transporter activity"/>
    <property type="evidence" value="ECO:0000318"/>
    <property type="project" value="GO_Central"/>
</dbReference>
<evidence type="ECO:0000256" key="8">
    <source>
        <dbReference type="SAM" id="MobiDB-lite"/>
    </source>
</evidence>
<evidence type="ECO:0000256" key="1">
    <source>
        <dbReference type="ARBA" id="ARBA00004141"/>
    </source>
</evidence>
<dbReference type="AlphaFoldDB" id="A0A7M7PLH8"/>
<reference evidence="9" key="2">
    <citation type="submission" date="2021-01" db="UniProtKB">
        <authorList>
            <consortium name="EnsemblMetazoa"/>
        </authorList>
    </citation>
    <scope>IDENTIFICATION</scope>
</reference>
<name>A0A7M7PLH8_STRPU</name>